<dbReference type="PROSITE" id="PS50893">
    <property type="entry name" value="ABC_TRANSPORTER_2"/>
    <property type="match status" value="1"/>
</dbReference>
<proteinExistence type="inferred from homology"/>
<dbReference type="Proteomes" id="UP000019484">
    <property type="component" value="Unassembled WGS sequence"/>
</dbReference>
<feature type="transmembrane region" description="Helical" evidence="10">
    <location>
        <begin position="26"/>
        <end position="45"/>
    </location>
</feature>
<dbReference type="Gene3D" id="3.40.50.300">
    <property type="entry name" value="P-loop containing nucleotide triphosphate hydrolases"/>
    <property type="match status" value="1"/>
</dbReference>
<dbReference type="FunFam" id="3.40.50.300:FF:000287">
    <property type="entry name" value="Multidrug ABC transporter ATP-binding protein"/>
    <property type="match status" value="1"/>
</dbReference>
<dbReference type="InterPro" id="IPR039421">
    <property type="entry name" value="Type_1_exporter"/>
</dbReference>
<reference evidence="13 14" key="1">
    <citation type="submission" date="2013-03" db="EMBL/GenBank/DDBJ databases">
        <title>The Genome Sequence of Capronia coronata CBS 617.96.</title>
        <authorList>
            <consortium name="The Broad Institute Genomics Platform"/>
            <person name="Cuomo C."/>
            <person name="de Hoog S."/>
            <person name="Gorbushina A."/>
            <person name="Walker B."/>
            <person name="Young S.K."/>
            <person name="Zeng Q."/>
            <person name="Gargeya S."/>
            <person name="Fitzgerald M."/>
            <person name="Haas B."/>
            <person name="Abouelleil A."/>
            <person name="Allen A.W."/>
            <person name="Alvarado L."/>
            <person name="Arachchi H.M."/>
            <person name="Berlin A.M."/>
            <person name="Chapman S.B."/>
            <person name="Gainer-Dewar J."/>
            <person name="Goldberg J."/>
            <person name="Griggs A."/>
            <person name="Gujja S."/>
            <person name="Hansen M."/>
            <person name="Howarth C."/>
            <person name="Imamovic A."/>
            <person name="Ireland A."/>
            <person name="Larimer J."/>
            <person name="McCowan C."/>
            <person name="Murphy C."/>
            <person name="Pearson M."/>
            <person name="Poon T.W."/>
            <person name="Priest M."/>
            <person name="Roberts A."/>
            <person name="Saif S."/>
            <person name="Shea T."/>
            <person name="Sisk P."/>
            <person name="Sykes S."/>
            <person name="Wortman J."/>
            <person name="Nusbaum C."/>
            <person name="Birren B."/>
        </authorList>
    </citation>
    <scope>NUCLEOTIDE SEQUENCE [LARGE SCALE GENOMIC DNA]</scope>
    <source>
        <strain evidence="13 14">CBS 617.96</strain>
    </source>
</reference>
<evidence type="ECO:0000256" key="8">
    <source>
        <dbReference type="ARBA" id="ARBA00024363"/>
    </source>
</evidence>
<gene>
    <name evidence="13" type="ORF">A1O1_04870</name>
</gene>
<keyword evidence="3 10" id="KW-0812">Transmembrane</keyword>
<dbReference type="GO" id="GO:0005524">
    <property type="term" value="F:ATP binding"/>
    <property type="evidence" value="ECO:0007669"/>
    <property type="project" value="UniProtKB-KW"/>
</dbReference>
<evidence type="ECO:0000256" key="7">
    <source>
        <dbReference type="ARBA" id="ARBA00023136"/>
    </source>
</evidence>
<dbReference type="EMBL" id="AMWN01000004">
    <property type="protein sequence ID" value="EXJ87943.1"/>
    <property type="molecule type" value="Genomic_DNA"/>
</dbReference>
<organism evidence="13 14">
    <name type="scientific">Capronia coronata CBS 617.96</name>
    <dbReference type="NCBI Taxonomy" id="1182541"/>
    <lineage>
        <taxon>Eukaryota</taxon>
        <taxon>Fungi</taxon>
        <taxon>Dikarya</taxon>
        <taxon>Ascomycota</taxon>
        <taxon>Pezizomycotina</taxon>
        <taxon>Eurotiomycetes</taxon>
        <taxon>Chaetothyriomycetidae</taxon>
        <taxon>Chaetothyriales</taxon>
        <taxon>Herpotrichiellaceae</taxon>
        <taxon>Capronia</taxon>
    </lineage>
</organism>
<evidence type="ECO:0000256" key="1">
    <source>
        <dbReference type="ARBA" id="ARBA00004141"/>
    </source>
</evidence>
<dbReference type="InterPro" id="IPR003439">
    <property type="entry name" value="ABC_transporter-like_ATP-bd"/>
</dbReference>
<dbReference type="GeneID" id="19159748"/>
<comment type="caution">
    <text evidence="13">The sequence shown here is derived from an EMBL/GenBank/DDBJ whole genome shotgun (WGS) entry which is preliminary data.</text>
</comment>
<evidence type="ECO:0000256" key="9">
    <source>
        <dbReference type="SAM" id="MobiDB-lite"/>
    </source>
</evidence>
<dbReference type="AlphaFoldDB" id="W9Y5Z1"/>
<dbReference type="SUPFAM" id="SSF52540">
    <property type="entry name" value="P-loop containing nucleoside triphosphate hydrolases"/>
    <property type="match status" value="1"/>
</dbReference>
<evidence type="ECO:0000256" key="5">
    <source>
        <dbReference type="ARBA" id="ARBA00022840"/>
    </source>
</evidence>
<feature type="domain" description="ABC transmembrane type-1" evidence="12">
    <location>
        <begin position="124"/>
        <end position="403"/>
    </location>
</feature>
<dbReference type="HOGENOM" id="CLU_000604_84_3_1"/>
<dbReference type="GO" id="GO:0140359">
    <property type="term" value="F:ABC-type transporter activity"/>
    <property type="evidence" value="ECO:0007669"/>
    <property type="project" value="InterPro"/>
</dbReference>
<evidence type="ECO:0000259" key="11">
    <source>
        <dbReference type="PROSITE" id="PS50893"/>
    </source>
</evidence>
<evidence type="ECO:0000313" key="13">
    <source>
        <dbReference type="EMBL" id="EXJ87943.1"/>
    </source>
</evidence>
<feature type="domain" description="ABC transporter" evidence="11">
    <location>
        <begin position="437"/>
        <end position="671"/>
    </location>
</feature>
<evidence type="ECO:0000256" key="6">
    <source>
        <dbReference type="ARBA" id="ARBA00022989"/>
    </source>
</evidence>
<dbReference type="OrthoDB" id="6500128at2759"/>
<dbReference type="PROSITE" id="PS50929">
    <property type="entry name" value="ABC_TM1F"/>
    <property type="match status" value="1"/>
</dbReference>
<dbReference type="InterPro" id="IPR003593">
    <property type="entry name" value="AAA+_ATPase"/>
</dbReference>
<dbReference type="PANTHER" id="PTHR24221:SF651">
    <property type="entry name" value="HEAVY METAL TOLERANCE PROTEIN"/>
    <property type="match status" value="1"/>
</dbReference>
<dbReference type="InterPro" id="IPR036640">
    <property type="entry name" value="ABC1_TM_sf"/>
</dbReference>
<dbReference type="GO" id="GO:0016887">
    <property type="term" value="F:ATP hydrolysis activity"/>
    <property type="evidence" value="ECO:0007669"/>
    <property type="project" value="InterPro"/>
</dbReference>
<feature type="transmembrane region" description="Helical" evidence="10">
    <location>
        <begin position="120"/>
        <end position="147"/>
    </location>
</feature>
<accession>W9Y5Z1</accession>
<evidence type="ECO:0000259" key="12">
    <source>
        <dbReference type="PROSITE" id="PS50929"/>
    </source>
</evidence>
<dbReference type="InterPro" id="IPR027417">
    <property type="entry name" value="P-loop_NTPase"/>
</dbReference>
<feature type="region of interest" description="Disordered" evidence="9">
    <location>
        <begin position="672"/>
        <end position="692"/>
    </location>
</feature>
<keyword evidence="6 10" id="KW-1133">Transmembrane helix</keyword>
<feature type="compositionally biased region" description="Basic and acidic residues" evidence="9">
    <location>
        <begin position="679"/>
        <end position="692"/>
    </location>
</feature>
<dbReference type="GO" id="GO:0005774">
    <property type="term" value="C:vacuolar membrane"/>
    <property type="evidence" value="ECO:0007669"/>
    <property type="project" value="TreeGrafter"/>
</dbReference>
<name>W9Y5Z1_9EURO</name>
<dbReference type="InterPro" id="IPR011527">
    <property type="entry name" value="ABC1_TM_dom"/>
</dbReference>
<evidence type="ECO:0000256" key="3">
    <source>
        <dbReference type="ARBA" id="ARBA00022692"/>
    </source>
</evidence>
<evidence type="ECO:0000256" key="10">
    <source>
        <dbReference type="SAM" id="Phobius"/>
    </source>
</evidence>
<dbReference type="Pfam" id="PF00664">
    <property type="entry name" value="ABC_membrane"/>
    <property type="match status" value="1"/>
</dbReference>
<dbReference type="Gene3D" id="1.20.1560.10">
    <property type="entry name" value="ABC transporter type 1, transmembrane domain"/>
    <property type="match status" value="1"/>
</dbReference>
<feature type="transmembrane region" description="Helical" evidence="10">
    <location>
        <begin position="159"/>
        <end position="181"/>
    </location>
</feature>
<feature type="compositionally biased region" description="Polar residues" evidence="9">
    <location>
        <begin position="69"/>
        <end position="81"/>
    </location>
</feature>
<dbReference type="CDD" id="cd18583">
    <property type="entry name" value="ABC_6TM_HMT1"/>
    <property type="match status" value="1"/>
</dbReference>
<feature type="transmembrane region" description="Helical" evidence="10">
    <location>
        <begin position="258"/>
        <end position="279"/>
    </location>
</feature>
<dbReference type="RefSeq" id="XP_007723949.1">
    <property type="nucleotide sequence ID" value="XM_007725759.1"/>
</dbReference>
<dbReference type="SUPFAM" id="SSF90123">
    <property type="entry name" value="ABC transporter transmembrane region"/>
    <property type="match status" value="1"/>
</dbReference>
<dbReference type="Pfam" id="PF00005">
    <property type="entry name" value="ABC_tran"/>
    <property type="match status" value="1"/>
</dbReference>
<evidence type="ECO:0000313" key="14">
    <source>
        <dbReference type="Proteomes" id="UP000019484"/>
    </source>
</evidence>
<keyword evidence="4" id="KW-0547">Nucleotide-binding</keyword>
<dbReference type="SMART" id="SM00382">
    <property type="entry name" value="AAA"/>
    <property type="match status" value="1"/>
</dbReference>
<feature type="region of interest" description="Disordered" evidence="9">
    <location>
        <begin position="67"/>
        <end position="88"/>
    </location>
</feature>
<comment type="similarity">
    <text evidence="8">Belongs to the ABC transporter superfamily. ABCB family. Heavy Metal importer (TC 3.A.1.210) subfamily.</text>
</comment>
<keyword evidence="2" id="KW-0813">Transport</keyword>
<dbReference type="STRING" id="1182541.W9Y5Z1"/>
<dbReference type="PROSITE" id="PS00211">
    <property type="entry name" value="ABC_TRANSPORTER_1"/>
    <property type="match status" value="1"/>
</dbReference>
<keyword evidence="5" id="KW-0067">ATP-binding</keyword>
<keyword evidence="7 10" id="KW-0472">Membrane</keyword>
<evidence type="ECO:0000256" key="2">
    <source>
        <dbReference type="ARBA" id="ARBA00022448"/>
    </source>
</evidence>
<dbReference type="InterPro" id="IPR017871">
    <property type="entry name" value="ABC_transporter-like_CS"/>
</dbReference>
<comment type="subcellular location">
    <subcellularLocation>
        <location evidence="1">Membrane</location>
        <topology evidence="1">Multi-pass membrane protein</topology>
    </subcellularLocation>
</comment>
<keyword evidence="14" id="KW-1185">Reference proteome</keyword>
<dbReference type="PANTHER" id="PTHR24221">
    <property type="entry name" value="ATP-BINDING CASSETTE SUB-FAMILY B"/>
    <property type="match status" value="1"/>
</dbReference>
<protein>
    <submittedName>
        <fullName evidence="13">Uncharacterized protein</fullName>
    </submittedName>
</protein>
<dbReference type="eggNOG" id="KOG0056">
    <property type="taxonomic scope" value="Eukaryota"/>
</dbReference>
<sequence>MLQGLGFVLKATNSSTNGSLDVASSILQGSQIAIALCLLGSSLLVEVARFKQKETYCVETQPLLGNGNGSAKSKQPAQSKGTDQEELDRQEIRNRPLWQYLFSFKVFVPYMYPRSRRQQAFLCGMLICSALTRIVTVALPLILGAIVNRLGTEVPWGLIGAYGLLQFLASPAGLCLIEHWLTCQVTTDMTIALNRHSYDHIMSLSADFHDSKRSSVIWSIMRQGQDVIGLLQNYLFSFLPTIVDLTASAVVLTCLFGLYLMFIITMTMVLFYWLTFSAIHGRQSLRRSWLDAWHEQHYQMTESTLNWSTACQFGRIPFEIQRYRENGDTTRAAILLWWFYDTWTRGLRHAVPAVSFFAACSVAALQIQRGQRRIGDFVVLTSYWAQLTGPLGRMATEISQVSHKLINAEKLLVLLEKTPRVQDAPDARPFIFLAGAVEFENVSFSYDGKRKVTDGISFRAIPGKTVALVGQTGGGKSTILKLLFRFHDADEGRILIDGQDLRNVTVESFRRHVAIVPQMAAVFNMSILDNVKYPDHERTDEEVVEACKAAALHDKIMSFTNGYQEKVGERGTKLSGGELQRLAIARAMLKRADILLLDEATSSVDSVTEKQIQKSLQTLCAGKTTFVIAHRLSTILHTDLILVIENGRVVESGTHDVLVNQPGAYHELWTSQLQSQPDQRYEDDQSRSSDAS</sequence>
<evidence type="ECO:0000256" key="4">
    <source>
        <dbReference type="ARBA" id="ARBA00022741"/>
    </source>
</evidence>